<feature type="domain" description="EF-hand" evidence="5">
    <location>
        <begin position="61"/>
        <end position="96"/>
    </location>
</feature>
<accession>A0A0M0JG67</accession>
<dbReference type="Proteomes" id="UP000037460">
    <property type="component" value="Unassembled WGS sequence"/>
</dbReference>
<dbReference type="InterPro" id="IPR018247">
    <property type="entry name" value="EF_Hand_1_Ca_BS"/>
</dbReference>
<dbReference type="SMART" id="SM00054">
    <property type="entry name" value="EFh"/>
    <property type="match status" value="4"/>
</dbReference>
<dbReference type="EMBL" id="JWZX01003002">
    <property type="protein sequence ID" value="KOO25233.1"/>
    <property type="molecule type" value="Genomic_DNA"/>
</dbReference>
<dbReference type="AlphaFoldDB" id="A0A0M0JG67"/>
<evidence type="ECO:0000256" key="1">
    <source>
        <dbReference type="ARBA" id="ARBA00022723"/>
    </source>
</evidence>
<comment type="caution">
    <text evidence="6">The sequence shown here is derived from an EMBL/GenBank/DDBJ whole genome shotgun (WGS) entry which is preliminary data.</text>
</comment>
<evidence type="ECO:0000313" key="7">
    <source>
        <dbReference type="Proteomes" id="UP000037460"/>
    </source>
</evidence>
<dbReference type="OrthoDB" id="186625at2759"/>
<feature type="domain" description="EF-hand" evidence="5">
    <location>
        <begin position="205"/>
        <end position="230"/>
    </location>
</feature>
<dbReference type="InterPro" id="IPR011992">
    <property type="entry name" value="EF-hand-dom_pair"/>
</dbReference>
<keyword evidence="3" id="KW-0106">Calcium</keyword>
<dbReference type="Gene3D" id="1.10.238.10">
    <property type="entry name" value="EF-hand"/>
    <property type="match status" value="3"/>
</dbReference>
<evidence type="ECO:0000313" key="6">
    <source>
        <dbReference type="EMBL" id="KOO25233.1"/>
    </source>
</evidence>
<feature type="domain" description="EF-hand" evidence="5">
    <location>
        <begin position="158"/>
        <end position="193"/>
    </location>
</feature>
<dbReference type="InterPro" id="IPR002048">
    <property type="entry name" value="EF_hand_dom"/>
</dbReference>
<evidence type="ECO:0000256" key="2">
    <source>
        <dbReference type="ARBA" id="ARBA00022737"/>
    </source>
</evidence>
<keyword evidence="1" id="KW-0479">Metal-binding</keyword>
<dbReference type="PROSITE" id="PS00018">
    <property type="entry name" value="EF_HAND_1"/>
    <property type="match status" value="4"/>
</dbReference>
<dbReference type="PROSITE" id="PS50222">
    <property type="entry name" value="EF_HAND_2"/>
    <property type="match status" value="4"/>
</dbReference>
<dbReference type="CDD" id="cd00051">
    <property type="entry name" value="EFh"/>
    <property type="match status" value="1"/>
</dbReference>
<dbReference type="GO" id="GO:0005509">
    <property type="term" value="F:calcium ion binding"/>
    <property type="evidence" value="ECO:0007669"/>
    <property type="project" value="InterPro"/>
</dbReference>
<name>A0A0M0JG67_9EUKA</name>
<dbReference type="PANTHER" id="PTHR45942">
    <property type="entry name" value="PROTEIN PHOSPATASE 3 REGULATORY SUBUNIT B ALPHA ISOFORM TYPE 1"/>
    <property type="match status" value="1"/>
</dbReference>
<sequence>MLPSEAAPMSKREAAEARYQKDREGLSKDQLLEEELRTGVEDADKAMLEKQRKMLAQAIETKYKLLAKAFREFDIDKSGSLSPFELEQAVKHFNFPFAHEHVMQIALDCADQDGDGEISYAEFAAILKAEDNAQASPFLQGKSDKELQKEFKAIDLAAKYNLLQTAFREFDLDKSGKLSLFELELGIRSFNLPFPHEHILAIAKKYADQDDDGEISYAEFAAALSDAENSHKVGERF</sequence>
<keyword evidence="7" id="KW-1185">Reference proteome</keyword>
<protein>
    <submittedName>
        <fullName evidence="6">Calmodulin-like 5</fullName>
    </submittedName>
</protein>
<reference evidence="7" key="1">
    <citation type="journal article" date="2015" name="PLoS Genet.">
        <title>Genome Sequence and Transcriptome Analyses of Chrysochromulina tobin: Metabolic Tools for Enhanced Algal Fitness in the Prominent Order Prymnesiales (Haptophyceae).</title>
        <authorList>
            <person name="Hovde B.T."/>
            <person name="Deodato C.R."/>
            <person name="Hunsperger H.M."/>
            <person name="Ryken S.A."/>
            <person name="Yost W."/>
            <person name="Jha R.K."/>
            <person name="Patterson J."/>
            <person name="Monnat R.J. Jr."/>
            <person name="Barlow S.B."/>
            <person name="Starkenburg S.R."/>
            <person name="Cattolico R.A."/>
        </authorList>
    </citation>
    <scope>NUCLEOTIDE SEQUENCE</scope>
    <source>
        <strain evidence="7">CCMP291</strain>
    </source>
</reference>
<evidence type="ECO:0000259" key="5">
    <source>
        <dbReference type="PROSITE" id="PS50222"/>
    </source>
</evidence>
<dbReference type="SUPFAM" id="SSF47473">
    <property type="entry name" value="EF-hand"/>
    <property type="match status" value="1"/>
</dbReference>
<organism evidence="6 7">
    <name type="scientific">Chrysochromulina tobinii</name>
    <dbReference type="NCBI Taxonomy" id="1460289"/>
    <lineage>
        <taxon>Eukaryota</taxon>
        <taxon>Haptista</taxon>
        <taxon>Haptophyta</taxon>
        <taxon>Prymnesiophyceae</taxon>
        <taxon>Prymnesiales</taxon>
        <taxon>Chrysochromulinaceae</taxon>
        <taxon>Chrysochromulina</taxon>
    </lineage>
</organism>
<feature type="region of interest" description="Disordered" evidence="4">
    <location>
        <begin position="1"/>
        <end position="32"/>
    </location>
</feature>
<keyword evidence="2" id="KW-0677">Repeat</keyword>
<gene>
    <name evidence="6" type="ORF">Ctob_002679</name>
</gene>
<evidence type="ECO:0000256" key="3">
    <source>
        <dbReference type="ARBA" id="ARBA00022837"/>
    </source>
</evidence>
<dbReference type="Pfam" id="PF13499">
    <property type="entry name" value="EF-hand_7"/>
    <property type="match status" value="2"/>
</dbReference>
<proteinExistence type="predicted"/>
<feature type="compositionally biased region" description="Basic and acidic residues" evidence="4">
    <location>
        <begin position="10"/>
        <end position="32"/>
    </location>
</feature>
<feature type="domain" description="EF-hand" evidence="5">
    <location>
        <begin position="98"/>
        <end position="133"/>
    </location>
</feature>
<evidence type="ECO:0000256" key="4">
    <source>
        <dbReference type="SAM" id="MobiDB-lite"/>
    </source>
</evidence>